<protein>
    <submittedName>
        <fullName evidence="1">Cyclic lactone autoinducer peptide</fullName>
    </submittedName>
</protein>
<comment type="caution">
    <text evidence="1">The sequence shown here is derived from an EMBL/GenBank/DDBJ whole genome shotgun (WGS) entry which is preliminary data.</text>
</comment>
<dbReference type="Proteomes" id="UP001077662">
    <property type="component" value="Unassembled WGS sequence"/>
</dbReference>
<proteinExistence type="predicted"/>
<sequence length="42" mass="4694">MLKNKTAMTLSKFFTALASIYAVSFKFGLGSPEIPEELKKRV</sequence>
<name>A0AAP3GBI0_BRELA</name>
<dbReference type="RefSeq" id="WP_258433914.1">
    <property type="nucleotide sequence ID" value="NZ_JANSGW010000018.1"/>
</dbReference>
<dbReference type="EMBL" id="JAPTNE010000018">
    <property type="protein sequence ID" value="MCZ0808097.1"/>
    <property type="molecule type" value="Genomic_DNA"/>
</dbReference>
<organism evidence="1 2">
    <name type="scientific">Brevibacillus laterosporus</name>
    <name type="common">Bacillus laterosporus</name>
    <dbReference type="NCBI Taxonomy" id="1465"/>
    <lineage>
        <taxon>Bacteria</taxon>
        <taxon>Bacillati</taxon>
        <taxon>Bacillota</taxon>
        <taxon>Bacilli</taxon>
        <taxon>Bacillales</taxon>
        <taxon>Paenibacillaceae</taxon>
        <taxon>Brevibacillus</taxon>
    </lineage>
</organism>
<evidence type="ECO:0000313" key="1">
    <source>
        <dbReference type="EMBL" id="MCZ0808097.1"/>
    </source>
</evidence>
<gene>
    <name evidence="1" type="ORF">O0554_14465</name>
</gene>
<evidence type="ECO:0000313" key="2">
    <source>
        <dbReference type="Proteomes" id="UP001077662"/>
    </source>
</evidence>
<dbReference type="AlphaFoldDB" id="A0AAP3GBI0"/>
<reference evidence="1" key="1">
    <citation type="submission" date="2022-09" db="EMBL/GenBank/DDBJ databases">
        <title>Genome analysis and characterization of larvicidal activity of Brevibacillus strains.</title>
        <authorList>
            <person name="Patrusheva E.V."/>
            <person name="Izotova A.O."/>
            <person name="Toshchakov S.V."/>
            <person name="Sineoky S.P."/>
        </authorList>
    </citation>
    <scope>NUCLEOTIDE SEQUENCE</scope>
    <source>
        <strain evidence="1">VKPM_B-13247</strain>
    </source>
</reference>
<accession>A0AAP3GBI0</accession>